<dbReference type="PANTHER" id="PTHR43777:SF1">
    <property type="entry name" value="MOLYBDENUM COFACTOR CYTIDYLYLTRANSFERASE"/>
    <property type="match status" value="1"/>
</dbReference>
<dbReference type="Proteomes" id="UP000245911">
    <property type="component" value="Unassembled WGS sequence"/>
</dbReference>
<name>A0A2T8HTF8_9RHOB</name>
<feature type="domain" description="MobA-like NTP transferase" evidence="2">
    <location>
        <begin position="9"/>
        <end position="168"/>
    </location>
</feature>
<reference evidence="3 4" key="1">
    <citation type="submission" date="2018-04" db="EMBL/GenBank/DDBJ databases">
        <title>Pararhodobacter oceanense sp. nov., isolated from marine intertidal sediment.</title>
        <authorList>
            <person name="Wang X.-L."/>
            <person name="Du Z.-J."/>
        </authorList>
    </citation>
    <scope>NUCLEOTIDE SEQUENCE [LARGE SCALE GENOMIC DNA]</scope>
    <source>
        <strain evidence="3 4">AM505</strain>
    </source>
</reference>
<gene>
    <name evidence="3" type="ORF">DDE20_11195</name>
</gene>
<evidence type="ECO:0000259" key="2">
    <source>
        <dbReference type="Pfam" id="PF12804"/>
    </source>
</evidence>
<proteinExistence type="predicted"/>
<comment type="caution">
    <text evidence="3">The sequence shown here is derived from an EMBL/GenBank/DDBJ whole genome shotgun (WGS) entry which is preliminary data.</text>
</comment>
<sequence>MSKGHLRLVLLAAGSSRRMRGGDKLLEPVGGVPLLRRQALACLQAVAGGEIGAVAVTLAPSRPARLAALEGLAITALPVPDAEAGMSASLKAAADWAEGHALMVVPGDMPELTAQDFHKMATAYVGVGLRACDDAGVPGHPVIFPPEALPAFAALSGDEGARAILRAHPPALIPLPDRRATTDLDTPEDWAAWRAEAGV</sequence>
<keyword evidence="3" id="KW-0808">Transferase</keyword>
<accession>A0A2T8HTF8</accession>
<organism evidence="3 4">
    <name type="scientific">Pararhodobacter oceanensis</name>
    <dbReference type="NCBI Taxonomy" id="2172121"/>
    <lineage>
        <taxon>Bacteria</taxon>
        <taxon>Pseudomonadati</taxon>
        <taxon>Pseudomonadota</taxon>
        <taxon>Alphaproteobacteria</taxon>
        <taxon>Rhodobacterales</taxon>
        <taxon>Paracoccaceae</taxon>
        <taxon>Pararhodobacter</taxon>
    </lineage>
</organism>
<keyword evidence="1" id="KW-0460">Magnesium</keyword>
<dbReference type="EMBL" id="QDKM01000004">
    <property type="protein sequence ID" value="PVH28739.1"/>
    <property type="molecule type" value="Genomic_DNA"/>
</dbReference>
<dbReference type="OrthoDB" id="9779263at2"/>
<dbReference type="AlphaFoldDB" id="A0A2T8HTF8"/>
<keyword evidence="4" id="KW-1185">Reference proteome</keyword>
<dbReference type="SUPFAM" id="SSF53448">
    <property type="entry name" value="Nucleotide-diphospho-sugar transferases"/>
    <property type="match status" value="1"/>
</dbReference>
<protein>
    <submittedName>
        <fullName evidence="3">Nucleotidyltransferase family protein</fullName>
    </submittedName>
</protein>
<dbReference type="CDD" id="cd04182">
    <property type="entry name" value="GT_2_like_f"/>
    <property type="match status" value="1"/>
</dbReference>
<dbReference type="GO" id="GO:0016779">
    <property type="term" value="F:nucleotidyltransferase activity"/>
    <property type="evidence" value="ECO:0007669"/>
    <property type="project" value="UniProtKB-ARBA"/>
</dbReference>
<evidence type="ECO:0000256" key="1">
    <source>
        <dbReference type="ARBA" id="ARBA00022842"/>
    </source>
</evidence>
<dbReference type="Pfam" id="PF12804">
    <property type="entry name" value="NTP_transf_3"/>
    <property type="match status" value="1"/>
</dbReference>
<evidence type="ECO:0000313" key="4">
    <source>
        <dbReference type="Proteomes" id="UP000245911"/>
    </source>
</evidence>
<dbReference type="Gene3D" id="3.90.550.10">
    <property type="entry name" value="Spore Coat Polysaccharide Biosynthesis Protein SpsA, Chain A"/>
    <property type="match status" value="1"/>
</dbReference>
<dbReference type="RefSeq" id="WP_116558577.1">
    <property type="nucleotide sequence ID" value="NZ_QDKM01000004.1"/>
</dbReference>
<dbReference type="InterPro" id="IPR029044">
    <property type="entry name" value="Nucleotide-diphossugar_trans"/>
</dbReference>
<evidence type="ECO:0000313" key="3">
    <source>
        <dbReference type="EMBL" id="PVH28739.1"/>
    </source>
</evidence>
<dbReference type="PANTHER" id="PTHR43777">
    <property type="entry name" value="MOLYBDENUM COFACTOR CYTIDYLYLTRANSFERASE"/>
    <property type="match status" value="1"/>
</dbReference>
<dbReference type="InterPro" id="IPR025877">
    <property type="entry name" value="MobA-like_NTP_Trfase"/>
</dbReference>